<comment type="caution">
    <text evidence="1">The sequence shown here is derived from an EMBL/GenBank/DDBJ whole genome shotgun (WGS) entry which is preliminary data.</text>
</comment>
<proteinExistence type="predicted"/>
<dbReference type="AlphaFoldDB" id="A0A8J1XY69"/>
<protein>
    <submittedName>
        <fullName evidence="1">Uncharacterized protein</fullName>
    </submittedName>
</protein>
<organism evidence="1 2">
    <name type="scientific">Owenia fusiformis</name>
    <name type="common">Polychaete worm</name>
    <dbReference type="NCBI Taxonomy" id="6347"/>
    <lineage>
        <taxon>Eukaryota</taxon>
        <taxon>Metazoa</taxon>
        <taxon>Spiralia</taxon>
        <taxon>Lophotrochozoa</taxon>
        <taxon>Annelida</taxon>
        <taxon>Polychaeta</taxon>
        <taxon>Sedentaria</taxon>
        <taxon>Canalipalpata</taxon>
        <taxon>Sabellida</taxon>
        <taxon>Oweniida</taxon>
        <taxon>Oweniidae</taxon>
        <taxon>Owenia</taxon>
    </lineage>
</organism>
<dbReference type="OrthoDB" id="6065989at2759"/>
<dbReference type="EMBL" id="CAIIXF020000009">
    <property type="protein sequence ID" value="CAH1794506.1"/>
    <property type="molecule type" value="Genomic_DNA"/>
</dbReference>
<dbReference type="Proteomes" id="UP000749559">
    <property type="component" value="Unassembled WGS sequence"/>
</dbReference>
<accession>A0A8J1XY69</accession>
<name>A0A8J1XY69_OWEFU</name>
<reference evidence="1" key="1">
    <citation type="submission" date="2022-03" db="EMBL/GenBank/DDBJ databases">
        <authorList>
            <person name="Martin C."/>
        </authorList>
    </citation>
    <scope>NUCLEOTIDE SEQUENCE</scope>
</reference>
<sequence length="213" mass="23844">MSTYFTIVVLLLLQLCGRIDSTKEERLESLVKRQGEPGCVDWNGIFRPENSTWMEGCVEYSCYQGGSYGPSKLGCRRNTDGVCVDIGAQWYDGCIGYECFQDGGSFGTRVFKKACSDGAGGCKDVNATWVNDQCTTYQCFEEGNYLVSRVVNQECRTCSGSCVPLGSEGFCYIIGGNTYQNCRCFQDGNYIRYQCSGFYGYQDNQEIRTRMNV</sequence>
<evidence type="ECO:0000313" key="2">
    <source>
        <dbReference type="Proteomes" id="UP000749559"/>
    </source>
</evidence>
<evidence type="ECO:0000313" key="1">
    <source>
        <dbReference type="EMBL" id="CAH1794506.1"/>
    </source>
</evidence>
<keyword evidence="2" id="KW-1185">Reference proteome</keyword>
<gene>
    <name evidence="1" type="ORF">OFUS_LOCUS19187</name>
</gene>